<keyword evidence="2" id="KW-0808">Transferase</keyword>
<dbReference type="SUPFAM" id="SSF53335">
    <property type="entry name" value="S-adenosyl-L-methionine-dependent methyltransferases"/>
    <property type="match status" value="1"/>
</dbReference>
<evidence type="ECO:0000259" key="1">
    <source>
        <dbReference type="Pfam" id="PF05050"/>
    </source>
</evidence>
<dbReference type="InterPro" id="IPR052514">
    <property type="entry name" value="SAM-dependent_MTase"/>
</dbReference>
<dbReference type="InterPro" id="IPR006342">
    <property type="entry name" value="FkbM_mtfrase"/>
</dbReference>
<name>A0A852VH55_9BACT</name>
<protein>
    <submittedName>
        <fullName evidence="2">FkbM family methyltransferase</fullName>
    </submittedName>
</protein>
<feature type="domain" description="Methyltransferase FkbM" evidence="1">
    <location>
        <begin position="63"/>
        <end position="219"/>
    </location>
</feature>
<dbReference type="PANTHER" id="PTHR34203">
    <property type="entry name" value="METHYLTRANSFERASE, FKBM FAMILY PROTEIN"/>
    <property type="match status" value="1"/>
</dbReference>
<proteinExistence type="predicted"/>
<dbReference type="AlphaFoldDB" id="A0A852VH55"/>
<evidence type="ECO:0000313" key="2">
    <source>
        <dbReference type="EMBL" id="NYF90970.1"/>
    </source>
</evidence>
<dbReference type="Pfam" id="PF05050">
    <property type="entry name" value="Methyltransf_21"/>
    <property type="match status" value="1"/>
</dbReference>
<dbReference type="NCBIfam" id="TIGR01444">
    <property type="entry name" value="fkbM_fam"/>
    <property type="match status" value="1"/>
</dbReference>
<dbReference type="GO" id="GO:0008168">
    <property type="term" value="F:methyltransferase activity"/>
    <property type="evidence" value="ECO:0007669"/>
    <property type="project" value="UniProtKB-KW"/>
</dbReference>
<sequence>MCPHSMEQQMPLKQFALKYLPDSVLKPVRARHYQDQLKHYNLNDEPDLLGCKALLHAGDVVFDVGANIGVYTRFCSDFVGPTGQIHSLEPIPETFSYLTSNVRALNLLNVTCYNLAASDRDQDQAAMSMPQYASGGANIYESTLSDTGDIPVKVTRLDTLFPTLNPRLIKCDVEGHEVPCINGALELIARSRPIWVVEVSSPRTFELFASLDYDAYIYEDGTFRIVTPADKIPNYFFLPREQGSSVSNPA</sequence>
<dbReference type="PANTHER" id="PTHR34203:SF15">
    <property type="entry name" value="SLL1173 PROTEIN"/>
    <property type="match status" value="1"/>
</dbReference>
<gene>
    <name evidence="2" type="ORF">HDF08_003072</name>
</gene>
<organism evidence="2 3">
    <name type="scientific">Tunturiibacter lichenicola</name>
    <dbReference type="NCBI Taxonomy" id="2051959"/>
    <lineage>
        <taxon>Bacteria</taxon>
        <taxon>Pseudomonadati</taxon>
        <taxon>Acidobacteriota</taxon>
        <taxon>Terriglobia</taxon>
        <taxon>Terriglobales</taxon>
        <taxon>Acidobacteriaceae</taxon>
        <taxon>Tunturiibacter</taxon>
    </lineage>
</organism>
<accession>A0A852VH55</accession>
<keyword evidence="2" id="KW-0489">Methyltransferase</keyword>
<dbReference type="InterPro" id="IPR029063">
    <property type="entry name" value="SAM-dependent_MTases_sf"/>
</dbReference>
<dbReference type="Proteomes" id="UP000564385">
    <property type="component" value="Unassembled WGS sequence"/>
</dbReference>
<dbReference type="GO" id="GO:0032259">
    <property type="term" value="P:methylation"/>
    <property type="evidence" value="ECO:0007669"/>
    <property type="project" value="UniProtKB-KW"/>
</dbReference>
<dbReference type="EMBL" id="JACCCU010000002">
    <property type="protein sequence ID" value="NYF90970.1"/>
    <property type="molecule type" value="Genomic_DNA"/>
</dbReference>
<comment type="caution">
    <text evidence="2">The sequence shown here is derived from an EMBL/GenBank/DDBJ whole genome shotgun (WGS) entry which is preliminary data.</text>
</comment>
<dbReference type="Gene3D" id="3.40.50.150">
    <property type="entry name" value="Vaccinia Virus protein VP39"/>
    <property type="match status" value="1"/>
</dbReference>
<reference evidence="2 3" key="1">
    <citation type="submission" date="2020-07" db="EMBL/GenBank/DDBJ databases">
        <title>Genomic Encyclopedia of Type Strains, Phase IV (KMG-V): Genome sequencing to study the core and pangenomes of soil and plant-associated prokaryotes.</title>
        <authorList>
            <person name="Whitman W."/>
        </authorList>
    </citation>
    <scope>NUCLEOTIDE SEQUENCE [LARGE SCALE GENOMIC DNA]</scope>
    <source>
        <strain evidence="2 3">M8UP22</strain>
    </source>
</reference>
<evidence type="ECO:0000313" key="3">
    <source>
        <dbReference type="Proteomes" id="UP000564385"/>
    </source>
</evidence>